<evidence type="ECO:0000313" key="2">
    <source>
        <dbReference type="Proteomes" id="UP000252100"/>
    </source>
</evidence>
<proteinExistence type="predicted"/>
<organism evidence="1 2">
    <name type="scientific">Salicibibacter kimchii</name>
    <dbReference type="NCBI Taxonomy" id="2099786"/>
    <lineage>
        <taxon>Bacteria</taxon>
        <taxon>Bacillati</taxon>
        <taxon>Bacillota</taxon>
        <taxon>Bacilli</taxon>
        <taxon>Bacillales</taxon>
        <taxon>Bacillaceae</taxon>
        <taxon>Salicibibacter</taxon>
    </lineage>
</organism>
<reference evidence="1 2" key="1">
    <citation type="journal article" date="2018" name="J. Microbiol.">
        <title>Salicibibacter kimchii gen. nov., sp. nov., a moderately halophilic and alkalitolerant bacterium in the family Bacillaceae, isolated from kimchi.</title>
        <authorList>
            <person name="Jang J.Y."/>
            <person name="Oh Y.J."/>
            <person name="Lim S.K."/>
            <person name="Park H.K."/>
            <person name="Lee C."/>
            <person name="Kim J.Y."/>
            <person name="Lee M.A."/>
            <person name="Choi H.J."/>
        </authorList>
    </citation>
    <scope>NUCLEOTIDE SEQUENCE [LARGE SCALE GENOMIC DNA]</scope>
    <source>
        <strain evidence="1 2">NKC1-1</strain>
    </source>
</reference>
<dbReference type="AlphaFoldDB" id="A0A345C2S5"/>
<keyword evidence="2" id="KW-1185">Reference proteome</keyword>
<protein>
    <submittedName>
        <fullName evidence="1">Uncharacterized protein</fullName>
    </submittedName>
</protein>
<name>A0A345C2S5_9BACI</name>
<dbReference type="EMBL" id="CP031092">
    <property type="protein sequence ID" value="AXF57506.1"/>
    <property type="molecule type" value="Genomic_DNA"/>
</dbReference>
<accession>A0A345C2S5</accession>
<dbReference type="KEGG" id="rue:DT065_16955"/>
<evidence type="ECO:0000313" key="1">
    <source>
        <dbReference type="EMBL" id="AXF57506.1"/>
    </source>
</evidence>
<gene>
    <name evidence="1" type="ORF">DT065_16955</name>
</gene>
<sequence>MKNGGMVEHAAIFLSTKGEPCGSSITLRKRKIANHWHHEKVVPLRKEITKEKLINDSYKV</sequence>
<dbReference type="Proteomes" id="UP000252100">
    <property type="component" value="Chromosome"/>
</dbReference>